<sequence>MAVNQSTRIERLKLIQKASFIDAFLFTSSSTITCLSGHFFNFEIGPNPFQLIPAALLMAQGHPSSLVLADNEAYEPCGIGAGISIKKYASYQYKNPLDYTAKFVLKLQEALKELDLSQARIGIEQDSLPYVASQAILAVYPNVVFVDVSEEVVCLKAVKDADEIDQIRKATVLCDIGQAAVLKHAKVGMTELELFSLIRTEMEATVGTRVPIMLDLVSGARTEEGGGVPSNNIIKEGDLVLSDLTPCLNGYWGDTCNTIIVGKPSAEQSKHFQLIESALQAAIDFIKPGVKANEVDQLLRKMLSSVGEYGHHSGHGVGTKNHEEPRIVPYNEMVIKENMVIALEPAIYSNGYGIRLEHLILVTQTGCETISKFKHCFEQKS</sequence>
<gene>
    <name evidence="3" type="ORF">AQPE_2773</name>
</gene>
<proteinExistence type="predicted"/>
<reference evidence="3" key="1">
    <citation type="journal article" date="2020" name="Int. J. Syst. Evol. Microbiol.">
        <title>Aquipluma nitroreducens gen. nov. sp. nov., a novel facultatively anaerobic bacterium isolated from a freshwater lake.</title>
        <authorList>
            <person name="Watanabe M."/>
            <person name="Kojima H."/>
            <person name="Fukui M."/>
        </authorList>
    </citation>
    <scope>NUCLEOTIDE SEQUENCE</scope>
    <source>
        <strain evidence="3">MeG22</strain>
    </source>
</reference>
<dbReference type="SUPFAM" id="SSF55920">
    <property type="entry name" value="Creatinase/aminopeptidase"/>
    <property type="match status" value="1"/>
</dbReference>
<keyword evidence="3" id="KW-0378">Hydrolase</keyword>
<dbReference type="InterPro" id="IPR000587">
    <property type="entry name" value="Creatinase_N"/>
</dbReference>
<dbReference type="GO" id="GO:0004177">
    <property type="term" value="F:aminopeptidase activity"/>
    <property type="evidence" value="ECO:0007669"/>
    <property type="project" value="UniProtKB-KW"/>
</dbReference>
<evidence type="ECO:0000313" key="4">
    <source>
        <dbReference type="Proteomes" id="UP001193389"/>
    </source>
</evidence>
<dbReference type="Pfam" id="PF00557">
    <property type="entry name" value="Peptidase_M24"/>
    <property type="match status" value="1"/>
</dbReference>
<name>A0A5K7SAM0_9BACT</name>
<dbReference type="SUPFAM" id="SSF53092">
    <property type="entry name" value="Creatinase/prolidase N-terminal domain"/>
    <property type="match status" value="1"/>
</dbReference>
<dbReference type="InterPro" id="IPR029149">
    <property type="entry name" value="Creatin/AminoP/Spt16_N"/>
</dbReference>
<dbReference type="RefSeq" id="WP_318346930.1">
    <property type="nucleotide sequence ID" value="NZ_AP018694.1"/>
</dbReference>
<dbReference type="Gene3D" id="3.40.350.10">
    <property type="entry name" value="Creatinase/prolidase N-terminal domain"/>
    <property type="match status" value="1"/>
</dbReference>
<dbReference type="EMBL" id="AP018694">
    <property type="protein sequence ID" value="BBE18610.1"/>
    <property type="molecule type" value="Genomic_DNA"/>
</dbReference>
<dbReference type="Proteomes" id="UP001193389">
    <property type="component" value="Chromosome"/>
</dbReference>
<evidence type="ECO:0000259" key="2">
    <source>
        <dbReference type="Pfam" id="PF01321"/>
    </source>
</evidence>
<evidence type="ECO:0000313" key="3">
    <source>
        <dbReference type="EMBL" id="BBE18610.1"/>
    </source>
</evidence>
<accession>A0A5K7SAM0</accession>
<dbReference type="PANTHER" id="PTHR46112:SF2">
    <property type="entry name" value="XAA-PRO AMINOPEPTIDASE P-RELATED"/>
    <property type="match status" value="1"/>
</dbReference>
<feature type="domain" description="Creatinase N-terminal" evidence="2">
    <location>
        <begin position="8"/>
        <end position="152"/>
    </location>
</feature>
<keyword evidence="4" id="KW-1185">Reference proteome</keyword>
<dbReference type="Pfam" id="PF01321">
    <property type="entry name" value="Creatinase_N"/>
    <property type="match status" value="1"/>
</dbReference>
<dbReference type="KEGG" id="anf:AQPE_2773"/>
<dbReference type="PANTHER" id="PTHR46112">
    <property type="entry name" value="AMINOPEPTIDASE"/>
    <property type="match status" value="1"/>
</dbReference>
<feature type="domain" description="Peptidase M24" evidence="1">
    <location>
        <begin position="166"/>
        <end position="364"/>
    </location>
</feature>
<organism evidence="3 4">
    <name type="scientific">Aquipluma nitroreducens</name>
    <dbReference type="NCBI Taxonomy" id="2010828"/>
    <lineage>
        <taxon>Bacteria</taxon>
        <taxon>Pseudomonadati</taxon>
        <taxon>Bacteroidota</taxon>
        <taxon>Bacteroidia</taxon>
        <taxon>Marinilabiliales</taxon>
        <taxon>Prolixibacteraceae</taxon>
        <taxon>Aquipluma</taxon>
    </lineage>
</organism>
<dbReference type="InterPro" id="IPR000994">
    <property type="entry name" value="Pept_M24"/>
</dbReference>
<dbReference type="Gene3D" id="3.90.230.10">
    <property type="entry name" value="Creatinase/methionine aminopeptidase superfamily"/>
    <property type="match status" value="1"/>
</dbReference>
<keyword evidence="3" id="KW-0031">Aminopeptidase</keyword>
<evidence type="ECO:0000259" key="1">
    <source>
        <dbReference type="Pfam" id="PF00557"/>
    </source>
</evidence>
<keyword evidence="3" id="KW-0645">Protease</keyword>
<dbReference type="InterPro" id="IPR050659">
    <property type="entry name" value="Peptidase_M24B"/>
</dbReference>
<dbReference type="AlphaFoldDB" id="A0A5K7SAM0"/>
<protein>
    <submittedName>
        <fullName evidence="3">Aminopeptidase YpdF</fullName>
    </submittedName>
</protein>
<dbReference type="InterPro" id="IPR036005">
    <property type="entry name" value="Creatinase/aminopeptidase-like"/>
</dbReference>